<name>A0A6B9V9K8_ARAHY</name>
<organism evidence="3 4">
    <name type="scientific">Arachis hypogaea</name>
    <name type="common">Peanut</name>
    <dbReference type="NCBI Taxonomy" id="3818"/>
    <lineage>
        <taxon>Eukaryota</taxon>
        <taxon>Viridiplantae</taxon>
        <taxon>Streptophyta</taxon>
        <taxon>Embryophyta</taxon>
        <taxon>Tracheophyta</taxon>
        <taxon>Spermatophyta</taxon>
        <taxon>Magnoliopsida</taxon>
        <taxon>eudicotyledons</taxon>
        <taxon>Gunneridae</taxon>
        <taxon>Pentapetalae</taxon>
        <taxon>rosids</taxon>
        <taxon>fabids</taxon>
        <taxon>Fabales</taxon>
        <taxon>Fabaceae</taxon>
        <taxon>Papilionoideae</taxon>
        <taxon>50 kb inversion clade</taxon>
        <taxon>dalbergioids sensu lato</taxon>
        <taxon>Dalbergieae</taxon>
        <taxon>Pterocarpus clade</taxon>
        <taxon>Arachis</taxon>
    </lineage>
</organism>
<feature type="chain" id="PRO_5025650810" evidence="2">
    <location>
        <begin position="18"/>
        <end position="124"/>
    </location>
</feature>
<gene>
    <name evidence="3" type="ORF">DS421_19g655110</name>
</gene>
<evidence type="ECO:0000256" key="1">
    <source>
        <dbReference type="SAM" id="Phobius"/>
    </source>
</evidence>
<protein>
    <submittedName>
        <fullName evidence="3">Uncharacterized protein</fullName>
    </submittedName>
</protein>
<keyword evidence="1" id="KW-0472">Membrane</keyword>
<evidence type="ECO:0000313" key="3">
    <source>
        <dbReference type="EMBL" id="QHN77715.1"/>
    </source>
</evidence>
<reference evidence="3 4" key="1">
    <citation type="submission" date="2020-01" db="EMBL/GenBank/DDBJ databases">
        <title>Genome sequence of Arachis hypogaea, cultivar Shitouqi.</title>
        <authorList>
            <person name="Zhuang W."/>
            <person name="Chen H."/>
            <person name="Varshney R."/>
            <person name="Wang D."/>
            <person name="Ming R."/>
        </authorList>
    </citation>
    <scope>NUCLEOTIDE SEQUENCE [LARGE SCALE GENOMIC DNA]</scope>
    <source>
        <tissue evidence="3">Young leaf</tissue>
    </source>
</reference>
<feature type="transmembrane region" description="Helical" evidence="1">
    <location>
        <begin position="90"/>
        <end position="108"/>
    </location>
</feature>
<sequence length="124" mass="14235">MGSGGVIIVMFITITRGASTSLQEQEITTIEIVITKQVYCQNCWHHPIKSITLLFLIFLFSISSFPTMSNKVIEEKGKRRDKVGNEDYDIIILCLMGKHYFLFFLFFFNGSLIDHTKSGHMLHL</sequence>
<dbReference type="AlphaFoldDB" id="A0A6B9V9K8"/>
<keyword evidence="1" id="KW-0812">Transmembrane</keyword>
<keyword evidence="1" id="KW-1133">Transmembrane helix</keyword>
<feature type="transmembrane region" description="Helical" evidence="1">
    <location>
        <begin position="51"/>
        <end position="69"/>
    </location>
</feature>
<accession>A0A6B9V9K8</accession>
<dbReference type="Proteomes" id="UP000464620">
    <property type="component" value="Chromosome B09"/>
</dbReference>
<dbReference type="EMBL" id="CP031001">
    <property type="protein sequence ID" value="QHN77715.1"/>
    <property type="molecule type" value="Genomic_DNA"/>
</dbReference>
<evidence type="ECO:0000256" key="2">
    <source>
        <dbReference type="SAM" id="SignalP"/>
    </source>
</evidence>
<evidence type="ECO:0000313" key="4">
    <source>
        <dbReference type="Proteomes" id="UP000464620"/>
    </source>
</evidence>
<proteinExistence type="predicted"/>
<feature type="signal peptide" evidence="2">
    <location>
        <begin position="1"/>
        <end position="17"/>
    </location>
</feature>
<keyword evidence="2" id="KW-0732">Signal</keyword>